<feature type="region of interest" description="Disordered" evidence="1">
    <location>
        <begin position="1"/>
        <end position="166"/>
    </location>
</feature>
<proteinExistence type="predicted"/>
<comment type="caution">
    <text evidence="2">The sequence shown here is derived from an EMBL/GenBank/DDBJ whole genome shotgun (WGS) entry which is preliminary data.</text>
</comment>
<accession>A0AAN6GP85</accession>
<feature type="compositionally biased region" description="Polar residues" evidence="1">
    <location>
        <begin position="406"/>
        <end position="415"/>
    </location>
</feature>
<organism evidence="2 3">
    <name type="scientific">Tilletia horrida</name>
    <dbReference type="NCBI Taxonomy" id="155126"/>
    <lineage>
        <taxon>Eukaryota</taxon>
        <taxon>Fungi</taxon>
        <taxon>Dikarya</taxon>
        <taxon>Basidiomycota</taxon>
        <taxon>Ustilaginomycotina</taxon>
        <taxon>Exobasidiomycetes</taxon>
        <taxon>Tilletiales</taxon>
        <taxon>Tilletiaceae</taxon>
        <taxon>Tilletia</taxon>
    </lineage>
</organism>
<feature type="compositionally biased region" description="Low complexity" evidence="1">
    <location>
        <begin position="10"/>
        <end position="26"/>
    </location>
</feature>
<feature type="compositionally biased region" description="Polar residues" evidence="1">
    <location>
        <begin position="647"/>
        <end position="657"/>
    </location>
</feature>
<feature type="region of interest" description="Disordered" evidence="1">
    <location>
        <begin position="217"/>
        <end position="254"/>
    </location>
</feature>
<gene>
    <name evidence="2" type="ORF">OC846_004968</name>
</gene>
<reference evidence="2" key="1">
    <citation type="journal article" date="2023" name="PhytoFront">
        <title>Draft Genome Resources of Seven Strains of Tilletia horrida, Causal Agent of Kernel Smut of Rice.</title>
        <authorList>
            <person name="Khanal S."/>
            <person name="Antony Babu S."/>
            <person name="Zhou X.G."/>
        </authorList>
    </citation>
    <scope>NUCLEOTIDE SEQUENCE</scope>
    <source>
        <strain evidence="2">TX6</strain>
    </source>
</reference>
<feature type="region of interest" description="Disordered" evidence="1">
    <location>
        <begin position="432"/>
        <end position="457"/>
    </location>
</feature>
<feature type="compositionally biased region" description="Basic residues" evidence="1">
    <location>
        <begin position="332"/>
        <end position="341"/>
    </location>
</feature>
<evidence type="ECO:0000313" key="2">
    <source>
        <dbReference type="EMBL" id="KAK0547159.1"/>
    </source>
</evidence>
<evidence type="ECO:0000256" key="1">
    <source>
        <dbReference type="SAM" id="MobiDB-lite"/>
    </source>
</evidence>
<feature type="region of interest" description="Disordered" evidence="1">
    <location>
        <begin position="612"/>
        <end position="672"/>
    </location>
</feature>
<feature type="compositionally biased region" description="Polar residues" evidence="1">
    <location>
        <begin position="113"/>
        <end position="132"/>
    </location>
</feature>
<name>A0AAN6GP85_9BASI</name>
<feature type="compositionally biased region" description="Acidic residues" evidence="1">
    <location>
        <begin position="967"/>
        <end position="976"/>
    </location>
</feature>
<feature type="region of interest" description="Disordered" evidence="1">
    <location>
        <begin position="942"/>
        <end position="976"/>
    </location>
</feature>
<dbReference type="AlphaFoldDB" id="A0AAN6GP85"/>
<keyword evidence="3" id="KW-1185">Reference proteome</keyword>
<feature type="region of interest" description="Disordered" evidence="1">
    <location>
        <begin position="491"/>
        <end position="519"/>
    </location>
</feature>
<dbReference type="Proteomes" id="UP001176517">
    <property type="component" value="Unassembled WGS sequence"/>
</dbReference>
<sequence>MAFAQHRARSSQQQQQTLPPDQQQLQDDTRRRAVRASLDPFAIQPHAEDEDEVPLSALATINLPSNPSRPLNRRNKVGNNDRHRTHGGSSSQGSSITNAASGSDWTLVFPGRPQNSQHSNARTGHGQASLQRATDPISPDDPFVQPVITERAPRQPPTSPSGILTFPHAPLGNALAGASTVDSLGGASYFGENSTFSARPQHSIATSALSWLLPSAPTDSVASHQQRAPTSEEQPATRRSLARKHSDTSSSVLSLSTSYSSGVHSHATEATGNAVLVAPPSPSAISGGTGSMILAPDSISPSAGASVGPFGFHLPAAPSTAGDGTSPDLLTTKRRRRKARSGQKSARHGDASTGLGLEVESSRVTSSEDSDNQDERSSKRSNNSGSAAARRLARRASDRPAGRWSANASANTSPRLGSGARLQLRGDGITVLRPSSQAQDASEEESTEEGKIPRRTPSASTRLISAILRKLFTLEPDVLDAFLLGSENHVLGPASSNAAPKSTGGARSTSSTDSSRPRRTVRFADFTESNGSRAEAQMARAYEYQYRTFGAAYKQSQARSGTHASSAEPSVDDPYNQHPILALAQISEREGDAENDDAQDDLDGDLQLIKVHAERSGEDTATSTRRRASGAFEHPLTQARMSEHDNSTSTIQGSQRGFASDEAGGQSDLSADLSATDAPATMMEPTAWEAVRALFDERLAQQAYSFHEGIGLPLSLRLLRWVLKSSGMWSNGKDQDSNAGVALGIGWDGTSPVAADEDADNLAGEDMLSEVDAQSISPAAMGGANGDGEKSVFRARREWERAWARGVAMAGAEAESVGEDTRRGDDFGYGGSPLLRSYSAFDLASPQLYMSAASTYQHVGSSLLSSQQHHHHHHHASHGDLRAFAAAIQEFGGGLHASGTTGNRRSSQLVPDSSTAALGLGFGTAGVGGAVEFTPTMQGALHAHAHRGDPAVNTETVVRRSRLASDSESEGDADEE</sequence>
<feature type="region of interest" description="Disordered" evidence="1">
    <location>
        <begin position="317"/>
        <end position="420"/>
    </location>
</feature>
<dbReference type="EMBL" id="JAPDMZ010000169">
    <property type="protein sequence ID" value="KAK0547159.1"/>
    <property type="molecule type" value="Genomic_DNA"/>
</dbReference>
<feature type="compositionally biased region" description="Polar residues" evidence="1">
    <location>
        <begin position="217"/>
        <end position="234"/>
    </location>
</feature>
<feature type="compositionally biased region" description="Polar residues" evidence="1">
    <location>
        <begin position="87"/>
        <end position="104"/>
    </location>
</feature>
<feature type="compositionally biased region" description="Low complexity" evidence="1">
    <location>
        <begin position="380"/>
        <end position="390"/>
    </location>
</feature>
<protein>
    <submittedName>
        <fullName evidence="2">Uncharacterized protein</fullName>
    </submittedName>
</protein>
<evidence type="ECO:0000313" key="3">
    <source>
        <dbReference type="Proteomes" id="UP001176517"/>
    </source>
</evidence>